<dbReference type="PANTHER" id="PTHR33164:SF57">
    <property type="entry name" value="MARR-FAMILY TRANSCRIPTIONAL REGULATOR"/>
    <property type="match status" value="1"/>
</dbReference>
<proteinExistence type="predicted"/>
<evidence type="ECO:0000256" key="3">
    <source>
        <dbReference type="ARBA" id="ARBA00023163"/>
    </source>
</evidence>
<reference evidence="5" key="1">
    <citation type="submission" date="2016-10" db="EMBL/GenBank/DDBJ databases">
        <title>Sequence of Gallionella enrichment culture.</title>
        <authorList>
            <person name="Poehlein A."/>
            <person name="Muehling M."/>
            <person name="Daniel R."/>
        </authorList>
    </citation>
    <scope>NUCLEOTIDE SEQUENCE</scope>
</reference>
<gene>
    <name evidence="5" type="ORF">GALL_362190</name>
</gene>
<dbReference type="InterPro" id="IPR000835">
    <property type="entry name" value="HTH_MarR-typ"/>
</dbReference>
<dbReference type="PANTHER" id="PTHR33164">
    <property type="entry name" value="TRANSCRIPTIONAL REGULATOR, MARR FAMILY"/>
    <property type="match status" value="1"/>
</dbReference>
<dbReference type="AlphaFoldDB" id="A0A1J5QWZ5"/>
<dbReference type="Gene3D" id="1.10.10.10">
    <property type="entry name" value="Winged helix-like DNA-binding domain superfamily/Winged helix DNA-binding domain"/>
    <property type="match status" value="1"/>
</dbReference>
<feature type="domain" description="HTH marR-type" evidence="4">
    <location>
        <begin position="9"/>
        <end position="138"/>
    </location>
</feature>
<name>A0A1J5QWZ5_9ZZZZ</name>
<evidence type="ECO:0000256" key="1">
    <source>
        <dbReference type="ARBA" id="ARBA00023015"/>
    </source>
</evidence>
<dbReference type="SMART" id="SM00347">
    <property type="entry name" value="HTH_MARR"/>
    <property type="match status" value="1"/>
</dbReference>
<dbReference type="PROSITE" id="PS50995">
    <property type="entry name" value="HTH_MARR_2"/>
    <property type="match status" value="1"/>
</dbReference>
<dbReference type="GO" id="GO:0006950">
    <property type="term" value="P:response to stress"/>
    <property type="evidence" value="ECO:0007669"/>
    <property type="project" value="TreeGrafter"/>
</dbReference>
<dbReference type="GO" id="GO:0003677">
    <property type="term" value="F:DNA binding"/>
    <property type="evidence" value="ECO:0007669"/>
    <property type="project" value="UniProtKB-KW"/>
</dbReference>
<dbReference type="PROSITE" id="PS01117">
    <property type="entry name" value="HTH_MARR_1"/>
    <property type="match status" value="1"/>
</dbReference>
<organism evidence="5">
    <name type="scientific">mine drainage metagenome</name>
    <dbReference type="NCBI Taxonomy" id="410659"/>
    <lineage>
        <taxon>unclassified sequences</taxon>
        <taxon>metagenomes</taxon>
        <taxon>ecological metagenomes</taxon>
    </lineage>
</organism>
<keyword evidence="1" id="KW-0805">Transcription regulation</keyword>
<protein>
    <submittedName>
        <fullName evidence="5">MarR family protein</fullName>
    </submittedName>
</protein>
<comment type="caution">
    <text evidence="5">The sequence shown here is derived from an EMBL/GenBank/DDBJ whole genome shotgun (WGS) entry which is preliminary data.</text>
</comment>
<keyword evidence="3" id="KW-0804">Transcription</keyword>
<dbReference type="GO" id="GO:0003700">
    <property type="term" value="F:DNA-binding transcription factor activity"/>
    <property type="evidence" value="ECO:0007669"/>
    <property type="project" value="InterPro"/>
</dbReference>
<evidence type="ECO:0000256" key="2">
    <source>
        <dbReference type="ARBA" id="ARBA00023125"/>
    </source>
</evidence>
<evidence type="ECO:0000259" key="4">
    <source>
        <dbReference type="PROSITE" id="PS50995"/>
    </source>
</evidence>
<dbReference type="InterPro" id="IPR023187">
    <property type="entry name" value="Tscrpt_reg_MarR-type_CS"/>
</dbReference>
<sequence>MQASNSDDRRELLDALSTFLRAFYNFAHTDDHSDTGAIKLLAYLDSCGQQRLSALPKEIPLDRSTISRHCATLARDGLLERAEDPTDGRAVRVNLTPAGRAYLSLLRSEQASRLKNATEHWKPEDIAELMKLANQMSEDLEVFAKSERALKGKRVETSNE</sequence>
<dbReference type="InterPro" id="IPR039422">
    <property type="entry name" value="MarR/SlyA-like"/>
</dbReference>
<dbReference type="InterPro" id="IPR036388">
    <property type="entry name" value="WH-like_DNA-bd_sf"/>
</dbReference>
<keyword evidence="2" id="KW-0238">DNA-binding</keyword>
<dbReference type="EMBL" id="MLJW01000856">
    <property type="protein sequence ID" value="OIQ81995.1"/>
    <property type="molecule type" value="Genomic_DNA"/>
</dbReference>
<dbReference type="SUPFAM" id="SSF46785">
    <property type="entry name" value="Winged helix' DNA-binding domain"/>
    <property type="match status" value="1"/>
</dbReference>
<dbReference type="InterPro" id="IPR036390">
    <property type="entry name" value="WH_DNA-bd_sf"/>
</dbReference>
<dbReference type="Pfam" id="PF01047">
    <property type="entry name" value="MarR"/>
    <property type="match status" value="1"/>
</dbReference>
<accession>A0A1J5QWZ5</accession>
<evidence type="ECO:0000313" key="5">
    <source>
        <dbReference type="EMBL" id="OIQ81995.1"/>
    </source>
</evidence>